<reference evidence="2 4" key="2">
    <citation type="submission" date="2018-12" db="EMBL/GenBank/DDBJ databases">
        <authorList>
            <consortium name="Pathogen Informatics"/>
        </authorList>
    </citation>
    <scope>NUCLEOTIDE SEQUENCE [LARGE SCALE GENOMIC DNA]</scope>
    <source>
        <strain evidence="2 4">NCTC11976</strain>
    </source>
</reference>
<evidence type="ECO:0000313" key="4">
    <source>
        <dbReference type="Proteomes" id="UP000277577"/>
    </source>
</evidence>
<dbReference type="Proteomes" id="UP000277577">
    <property type="component" value="Chromosome"/>
</dbReference>
<dbReference type="EMBL" id="LR134173">
    <property type="protein sequence ID" value="VEB37235.1"/>
    <property type="molecule type" value="Genomic_DNA"/>
</dbReference>
<evidence type="ECO:0000313" key="3">
    <source>
        <dbReference type="Proteomes" id="UP000054921"/>
    </source>
</evidence>
<keyword evidence="4" id="KW-1185">Reference proteome</keyword>
<name>A0A0W0S7W2_9GAMM</name>
<gene>
    <name evidence="1" type="ORF">Lche_1446</name>
    <name evidence="2" type="ORF">NCTC11976_02112</name>
</gene>
<dbReference type="AlphaFoldDB" id="A0A0W0S7W2"/>
<sequence>MTRFFKMNSEKNKLEECNDSENPEFIEIYWNWVALAVPIVLGLEDAVKKFNDRFEVVNGSYSVINPSTWFALFEYNSKYCSTQEAEILSKASLAMRPS</sequence>
<dbReference type="EMBL" id="LNXW01000013">
    <property type="protein sequence ID" value="KTC79426.1"/>
    <property type="molecule type" value="Genomic_DNA"/>
</dbReference>
<evidence type="ECO:0000313" key="1">
    <source>
        <dbReference type="EMBL" id="KTC79426.1"/>
    </source>
</evidence>
<proteinExistence type="predicted"/>
<evidence type="ECO:0000313" key="2">
    <source>
        <dbReference type="EMBL" id="VEB37235.1"/>
    </source>
</evidence>
<organism evidence="1 3">
    <name type="scientific">Legionella cherrii</name>
    <dbReference type="NCBI Taxonomy" id="28084"/>
    <lineage>
        <taxon>Bacteria</taxon>
        <taxon>Pseudomonadati</taxon>
        <taxon>Pseudomonadota</taxon>
        <taxon>Gammaproteobacteria</taxon>
        <taxon>Legionellales</taxon>
        <taxon>Legionellaceae</taxon>
        <taxon>Legionella</taxon>
    </lineage>
</organism>
<reference evidence="1 3" key="1">
    <citation type="submission" date="2015-11" db="EMBL/GenBank/DDBJ databases">
        <title>Genomic analysis of 38 Legionella species identifies large and diverse effector repertoires.</title>
        <authorList>
            <person name="Burstein D."/>
            <person name="Amaro F."/>
            <person name="Zusman T."/>
            <person name="Lifshitz Z."/>
            <person name="Cohen O."/>
            <person name="Gilbert J.A."/>
            <person name="Pupko T."/>
            <person name="Shuman H.A."/>
            <person name="Segal G."/>
        </authorList>
    </citation>
    <scope>NUCLEOTIDE SEQUENCE [LARGE SCALE GENOMIC DNA]</scope>
    <source>
        <strain evidence="1 3">ORW</strain>
    </source>
</reference>
<dbReference type="Proteomes" id="UP000054921">
    <property type="component" value="Unassembled WGS sequence"/>
</dbReference>
<protein>
    <submittedName>
        <fullName evidence="1">Uncharacterized protein</fullName>
    </submittedName>
</protein>
<dbReference type="RefSeq" id="WP_028381786.1">
    <property type="nucleotide sequence ID" value="NZ_LR134173.1"/>
</dbReference>
<accession>A0A0W0S7W2</accession>
<dbReference type="OrthoDB" id="5651779at2"/>
<dbReference type="PATRIC" id="fig|28084.5.peg.1572"/>